<proteinExistence type="predicted"/>
<accession>A0AAN7HDZ4</accession>
<reference evidence="2" key="1">
    <citation type="journal article" date="2023" name="Mol. Phylogenet. Evol.">
        <title>Genome-scale phylogeny and comparative genomics of the fungal order Sordariales.</title>
        <authorList>
            <person name="Hensen N."/>
            <person name="Bonometti L."/>
            <person name="Westerberg I."/>
            <person name="Brannstrom I.O."/>
            <person name="Guillou S."/>
            <person name="Cros-Aarteil S."/>
            <person name="Calhoun S."/>
            <person name="Haridas S."/>
            <person name="Kuo A."/>
            <person name="Mondo S."/>
            <person name="Pangilinan J."/>
            <person name="Riley R."/>
            <person name="LaButti K."/>
            <person name="Andreopoulos B."/>
            <person name="Lipzen A."/>
            <person name="Chen C."/>
            <person name="Yan M."/>
            <person name="Daum C."/>
            <person name="Ng V."/>
            <person name="Clum A."/>
            <person name="Steindorff A."/>
            <person name="Ohm R.A."/>
            <person name="Martin F."/>
            <person name="Silar P."/>
            <person name="Natvig D.O."/>
            <person name="Lalanne C."/>
            <person name="Gautier V."/>
            <person name="Ament-Velasquez S.L."/>
            <person name="Kruys A."/>
            <person name="Hutchinson M.I."/>
            <person name="Powell A.J."/>
            <person name="Barry K."/>
            <person name="Miller A.N."/>
            <person name="Grigoriev I.V."/>
            <person name="Debuchy R."/>
            <person name="Gladieux P."/>
            <person name="Hiltunen Thoren M."/>
            <person name="Johannesson H."/>
        </authorList>
    </citation>
    <scope>NUCLEOTIDE SEQUENCE</scope>
    <source>
        <strain evidence="2">CBS 532.94</strain>
    </source>
</reference>
<reference evidence="2" key="2">
    <citation type="submission" date="2023-05" db="EMBL/GenBank/DDBJ databases">
        <authorList>
            <consortium name="Lawrence Berkeley National Laboratory"/>
            <person name="Steindorff A."/>
            <person name="Hensen N."/>
            <person name="Bonometti L."/>
            <person name="Westerberg I."/>
            <person name="Brannstrom I.O."/>
            <person name="Guillou S."/>
            <person name="Cros-Aarteil S."/>
            <person name="Calhoun S."/>
            <person name="Haridas S."/>
            <person name="Kuo A."/>
            <person name="Mondo S."/>
            <person name="Pangilinan J."/>
            <person name="Riley R."/>
            <person name="Labutti K."/>
            <person name="Andreopoulos B."/>
            <person name="Lipzen A."/>
            <person name="Chen C."/>
            <person name="Yanf M."/>
            <person name="Daum C."/>
            <person name="Ng V."/>
            <person name="Clum A."/>
            <person name="Ohm R."/>
            <person name="Martin F."/>
            <person name="Silar P."/>
            <person name="Natvig D."/>
            <person name="Lalanne C."/>
            <person name="Gautier V."/>
            <person name="Ament-Velasquez S.L."/>
            <person name="Kruys A."/>
            <person name="Hutchinson M.I."/>
            <person name="Powell A.J."/>
            <person name="Barry K."/>
            <person name="Miller A.N."/>
            <person name="Grigoriev I.V."/>
            <person name="Debuchy R."/>
            <person name="Gladieux P."/>
            <person name="Thoren M.H."/>
            <person name="Johannesson H."/>
        </authorList>
    </citation>
    <scope>NUCLEOTIDE SEQUENCE</scope>
    <source>
        <strain evidence="2">CBS 532.94</strain>
    </source>
</reference>
<dbReference type="InterPro" id="IPR010730">
    <property type="entry name" value="HET"/>
</dbReference>
<sequence length="540" mass="60801">MKKHSPVVLSADSTTSTASLKVVRCWLDRCLESHKSCNSAGAKQQWYPSRLLRLDRSSAGVTVRLQECDKEPPTGPYVSLSHRWGGAKPMMLRTDNLSSMTVGVQFEDLSKTFQDAVDVTLNLGYHYLWIDSLCIIQDSKEDWLREASLMKEVYQNALFTISAANPRAPEEGLSSVRHSEVVGSLVHSVRWDTNSSEKRSVRITMEPADLWATLLSRAPITKRAWILQERILSHRILHFASSQLAWECDELEACELYPAGILVGALENRVGMAPRSILKPIPDAPSSAHSDGALGSAWHRAWLAVVEQYTRCSLSEPSDKLIALSGVANYYQAQLVDDNRYLAGLWQKTFVEELAWMRWSGSYYMAGCRAKEYRAPSWSWAAIDYPVKFVWHRAYDRALAKLIDVQTNLIDPANKTGGVRAGTAILRGKLTEVYWERDAMHHLDIWLPDADEPRELHRRIASWPDDNDDTPGKAYCLMLLQSSKQLEKADKIVGIVMAEVEQPDPSQSLRHFRRVGLFTAFADGVTKLLSRSQEATIAIV</sequence>
<name>A0AAN7HDZ4_9PEZI</name>
<protein>
    <submittedName>
        <fullName evidence="2">Heterokaryon incompatibility protein-domain-containing protein</fullName>
    </submittedName>
</protein>
<dbReference type="Proteomes" id="UP001303760">
    <property type="component" value="Unassembled WGS sequence"/>
</dbReference>
<dbReference type="PANTHER" id="PTHR33112">
    <property type="entry name" value="DOMAIN PROTEIN, PUTATIVE-RELATED"/>
    <property type="match status" value="1"/>
</dbReference>
<evidence type="ECO:0000313" key="3">
    <source>
        <dbReference type="Proteomes" id="UP001303760"/>
    </source>
</evidence>
<dbReference type="AlphaFoldDB" id="A0AAN7HDZ4"/>
<dbReference type="PANTHER" id="PTHR33112:SF10">
    <property type="entry name" value="TOL"/>
    <property type="match status" value="1"/>
</dbReference>
<organism evidence="2 3">
    <name type="scientific">Achaetomium macrosporum</name>
    <dbReference type="NCBI Taxonomy" id="79813"/>
    <lineage>
        <taxon>Eukaryota</taxon>
        <taxon>Fungi</taxon>
        <taxon>Dikarya</taxon>
        <taxon>Ascomycota</taxon>
        <taxon>Pezizomycotina</taxon>
        <taxon>Sordariomycetes</taxon>
        <taxon>Sordariomycetidae</taxon>
        <taxon>Sordariales</taxon>
        <taxon>Chaetomiaceae</taxon>
        <taxon>Achaetomium</taxon>
    </lineage>
</organism>
<dbReference type="Pfam" id="PF06985">
    <property type="entry name" value="HET"/>
    <property type="match status" value="1"/>
</dbReference>
<evidence type="ECO:0000259" key="1">
    <source>
        <dbReference type="Pfam" id="PF06985"/>
    </source>
</evidence>
<feature type="domain" description="Heterokaryon incompatibility" evidence="1">
    <location>
        <begin position="77"/>
        <end position="229"/>
    </location>
</feature>
<comment type="caution">
    <text evidence="2">The sequence shown here is derived from an EMBL/GenBank/DDBJ whole genome shotgun (WGS) entry which is preliminary data.</text>
</comment>
<evidence type="ECO:0000313" key="2">
    <source>
        <dbReference type="EMBL" id="KAK4236599.1"/>
    </source>
</evidence>
<dbReference type="EMBL" id="MU860183">
    <property type="protein sequence ID" value="KAK4236599.1"/>
    <property type="molecule type" value="Genomic_DNA"/>
</dbReference>
<gene>
    <name evidence="2" type="ORF">C8A03DRAFT_16779</name>
</gene>
<keyword evidence="3" id="KW-1185">Reference proteome</keyword>